<dbReference type="Proteomes" id="UP000479938">
    <property type="component" value="Unassembled WGS sequence"/>
</dbReference>
<gene>
    <name evidence="2" type="ORF">FLA105534_00612</name>
</gene>
<dbReference type="EMBL" id="CADCSU010000040">
    <property type="protein sequence ID" value="CAA9195378.1"/>
    <property type="molecule type" value="Genomic_DNA"/>
</dbReference>
<keyword evidence="3" id="KW-1185">Reference proteome</keyword>
<evidence type="ECO:0000256" key="1">
    <source>
        <dbReference type="SAM" id="Phobius"/>
    </source>
</evidence>
<accession>A0A6J4G8K3</accession>
<keyword evidence="1" id="KW-0812">Transmembrane</keyword>
<keyword evidence="1" id="KW-1133">Transmembrane helix</keyword>
<dbReference type="RefSeq" id="WP_173969368.1">
    <property type="nucleotide sequence ID" value="NZ_CADCSU010000040.1"/>
</dbReference>
<sequence length="65" mass="7444">MKATSTSVIEKIFNYVFVFLASAGLGYALVNQFMLNHPNKDFLLIMICLFFASLASWQRKKYSKS</sequence>
<reference evidence="2 3" key="1">
    <citation type="submission" date="2020-02" db="EMBL/GenBank/DDBJ databases">
        <authorList>
            <person name="Criscuolo A."/>
        </authorList>
    </citation>
    <scope>NUCLEOTIDE SEQUENCE [LARGE SCALE GENOMIC DNA]</scope>
    <source>
        <strain evidence="2">CIP105534</strain>
    </source>
</reference>
<proteinExistence type="predicted"/>
<feature type="transmembrane region" description="Helical" evidence="1">
    <location>
        <begin position="42"/>
        <end position="58"/>
    </location>
</feature>
<organism evidence="2 3">
    <name type="scientific">Flavobacterium bizetiae</name>
    <dbReference type="NCBI Taxonomy" id="2704140"/>
    <lineage>
        <taxon>Bacteria</taxon>
        <taxon>Pseudomonadati</taxon>
        <taxon>Bacteroidota</taxon>
        <taxon>Flavobacteriia</taxon>
        <taxon>Flavobacteriales</taxon>
        <taxon>Flavobacteriaceae</taxon>
        <taxon>Flavobacterium</taxon>
    </lineage>
</organism>
<protein>
    <submittedName>
        <fullName evidence="2">Uncharacterized protein</fullName>
    </submittedName>
</protein>
<keyword evidence="1" id="KW-0472">Membrane</keyword>
<dbReference type="AlphaFoldDB" id="A0A6J4G8K3"/>
<evidence type="ECO:0000313" key="2">
    <source>
        <dbReference type="EMBL" id="CAA9195378.1"/>
    </source>
</evidence>
<feature type="transmembrane region" description="Helical" evidence="1">
    <location>
        <begin position="12"/>
        <end position="30"/>
    </location>
</feature>
<evidence type="ECO:0000313" key="3">
    <source>
        <dbReference type="Proteomes" id="UP000479938"/>
    </source>
</evidence>
<name>A0A6J4G8K3_9FLAO</name>